<keyword evidence="2" id="KW-0479">Metal-binding</keyword>
<comment type="cofactor">
    <cofactor evidence="1">
        <name>Zn(2+)</name>
        <dbReference type="ChEBI" id="CHEBI:29105"/>
    </cofactor>
</comment>
<dbReference type="GO" id="GO:0016787">
    <property type="term" value="F:hydrolase activity"/>
    <property type="evidence" value="ECO:0007669"/>
    <property type="project" value="UniProtKB-KW"/>
</dbReference>
<dbReference type="SMART" id="SM00849">
    <property type="entry name" value="Lactamase_B"/>
    <property type="match status" value="1"/>
</dbReference>
<dbReference type="PANTHER" id="PTHR46233:SF3">
    <property type="entry name" value="HYDROXYACYLGLUTATHIONE HYDROLASE GLOC"/>
    <property type="match status" value="1"/>
</dbReference>
<dbReference type="Gene3D" id="3.60.15.10">
    <property type="entry name" value="Ribonuclease Z/Hydroxyacylglutathione hydrolase-like"/>
    <property type="match status" value="2"/>
</dbReference>
<feature type="domain" description="Metallo-beta-lactamase" evidence="5">
    <location>
        <begin position="89"/>
        <end position="237"/>
    </location>
</feature>
<evidence type="ECO:0000259" key="5">
    <source>
        <dbReference type="SMART" id="SM00849"/>
    </source>
</evidence>
<dbReference type="Proteomes" id="UP000557717">
    <property type="component" value="Unassembled WGS sequence"/>
</dbReference>
<evidence type="ECO:0000256" key="1">
    <source>
        <dbReference type="ARBA" id="ARBA00001947"/>
    </source>
</evidence>
<accession>A0A840VBI4</accession>
<dbReference type="RefSeq" id="WP_184018743.1">
    <property type="nucleotide sequence ID" value="NZ_JACHFD010000010.1"/>
</dbReference>
<protein>
    <submittedName>
        <fullName evidence="6">Glyoxylase-like metal-dependent hydrolase (Beta-lactamase superfamily II)</fullName>
    </submittedName>
</protein>
<evidence type="ECO:0000256" key="3">
    <source>
        <dbReference type="ARBA" id="ARBA00022801"/>
    </source>
</evidence>
<dbReference type="PANTHER" id="PTHR46233">
    <property type="entry name" value="HYDROXYACYLGLUTATHIONE HYDROLASE GLOC"/>
    <property type="match status" value="1"/>
</dbReference>
<sequence length="263" mass="27805">MTLYDTLADVVRKAILGQNLEPAGIADALGMKLADFRVRLDAGALPPELLAEALGLSLPGLEAVATTDRPFPPLELWIERLELPFEDETVNAWWMESSEGSLLIDSGLTAADLHAALAGRLPDCLLITHAHRDHIGGLSALGPNIRRILPGDAISGPYSIAGFEIAPFDLAGHHPQAVGYEIRRTSAPNSVALAVGDAVFASSMGGCPSPEAFQSACSTLAAAWQGRPADTWVLPGHGAATTVGLERTYNPFVPCWDRKGLTL</sequence>
<dbReference type="EMBL" id="JACHFD010000010">
    <property type="protein sequence ID" value="MBB5352038.1"/>
    <property type="molecule type" value="Genomic_DNA"/>
</dbReference>
<dbReference type="InterPro" id="IPR036866">
    <property type="entry name" value="RibonucZ/Hydroxyglut_hydro"/>
</dbReference>
<dbReference type="SUPFAM" id="SSF56281">
    <property type="entry name" value="Metallo-hydrolase/oxidoreductase"/>
    <property type="match status" value="1"/>
</dbReference>
<evidence type="ECO:0000313" key="7">
    <source>
        <dbReference type="Proteomes" id="UP000557717"/>
    </source>
</evidence>
<reference evidence="6 7" key="1">
    <citation type="submission" date="2020-08" db="EMBL/GenBank/DDBJ databases">
        <title>Genomic Encyclopedia of Type Strains, Phase IV (KMG-IV): sequencing the most valuable type-strain genomes for metagenomic binning, comparative biology and taxonomic classification.</title>
        <authorList>
            <person name="Goeker M."/>
        </authorList>
    </citation>
    <scope>NUCLEOTIDE SEQUENCE [LARGE SCALE GENOMIC DNA]</scope>
    <source>
        <strain evidence="6 7">YC6886</strain>
    </source>
</reference>
<dbReference type="InterPro" id="IPR051453">
    <property type="entry name" value="MBL_Glyoxalase_II"/>
</dbReference>
<keyword evidence="7" id="KW-1185">Reference proteome</keyword>
<keyword evidence="4" id="KW-0862">Zinc</keyword>
<dbReference type="GO" id="GO:0046872">
    <property type="term" value="F:metal ion binding"/>
    <property type="evidence" value="ECO:0007669"/>
    <property type="project" value="UniProtKB-KW"/>
</dbReference>
<evidence type="ECO:0000256" key="2">
    <source>
        <dbReference type="ARBA" id="ARBA00022723"/>
    </source>
</evidence>
<evidence type="ECO:0000313" key="6">
    <source>
        <dbReference type="EMBL" id="MBB5352038.1"/>
    </source>
</evidence>
<dbReference type="Pfam" id="PF00753">
    <property type="entry name" value="Lactamase_B"/>
    <property type="match status" value="1"/>
</dbReference>
<evidence type="ECO:0000256" key="4">
    <source>
        <dbReference type="ARBA" id="ARBA00022833"/>
    </source>
</evidence>
<proteinExistence type="predicted"/>
<dbReference type="AlphaFoldDB" id="A0A840VBI4"/>
<organism evidence="6 7">
    <name type="scientific">Haloferula luteola</name>
    <dbReference type="NCBI Taxonomy" id="595692"/>
    <lineage>
        <taxon>Bacteria</taxon>
        <taxon>Pseudomonadati</taxon>
        <taxon>Verrucomicrobiota</taxon>
        <taxon>Verrucomicrobiia</taxon>
        <taxon>Verrucomicrobiales</taxon>
        <taxon>Verrucomicrobiaceae</taxon>
        <taxon>Haloferula</taxon>
    </lineage>
</organism>
<keyword evidence="3 6" id="KW-0378">Hydrolase</keyword>
<gene>
    <name evidence="6" type="ORF">HNR46_002279</name>
</gene>
<name>A0A840VBI4_9BACT</name>
<dbReference type="InterPro" id="IPR001279">
    <property type="entry name" value="Metallo-B-lactamas"/>
</dbReference>
<comment type="caution">
    <text evidence="6">The sequence shown here is derived from an EMBL/GenBank/DDBJ whole genome shotgun (WGS) entry which is preliminary data.</text>
</comment>